<dbReference type="PANTHER" id="PTHR10696:SF56">
    <property type="entry name" value="TAUD_TFDA-LIKE DOMAIN-CONTAINING PROTEIN"/>
    <property type="match status" value="1"/>
</dbReference>
<comment type="cofactor">
    <cofactor evidence="1">
        <name>Fe(2+)</name>
        <dbReference type="ChEBI" id="CHEBI:29033"/>
    </cofactor>
</comment>
<gene>
    <name evidence="5" type="ORF">EDC65_4883</name>
</gene>
<dbReference type="Pfam" id="PF02668">
    <property type="entry name" value="TauD"/>
    <property type="match status" value="1"/>
</dbReference>
<dbReference type="InterPro" id="IPR042098">
    <property type="entry name" value="TauD-like_sf"/>
</dbReference>
<feature type="domain" description="TauD/TfdA-like" evidence="4">
    <location>
        <begin position="64"/>
        <end position="317"/>
    </location>
</feature>
<organism evidence="5 6">
    <name type="scientific">Stella humosa</name>
    <dbReference type="NCBI Taxonomy" id="94"/>
    <lineage>
        <taxon>Bacteria</taxon>
        <taxon>Pseudomonadati</taxon>
        <taxon>Pseudomonadota</taxon>
        <taxon>Alphaproteobacteria</taxon>
        <taxon>Rhodospirillales</taxon>
        <taxon>Stellaceae</taxon>
        <taxon>Stella</taxon>
    </lineage>
</organism>
<dbReference type="AlphaFoldDB" id="A0A3N1KX49"/>
<keyword evidence="2" id="KW-0560">Oxidoreductase</keyword>
<comment type="caution">
    <text evidence="5">The sequence shown here is derived from an EMBL/GenBank/DDBJ whole genome shotgun (WGS) entry which is preliminary data.</text>
</comment>
<dbReference type="SUPFAM" id="SSF51197">
    <property type="entry name" value="Clavaminate synthase-like"/>
    <property type="match status" value="1"/>
</dbReference>
<protein>
    <submittedName>
        <fullName evidence="5">TfdA family taurine catabolism dioxygenase TauD</fullName>
    </submittedName>
</protein>
<dbReference type="EMBL" id="RJKX01000017">
    <property type="protein sequence ID" value="ROP83349.1"/>
    <property type="molecule type" value="Genomic_DNA"/>
</dbReference>
<dbReference type="GO" id="GO:0017000">
    <property type="term" value="P:antibiotic biosynthetic process"/>
    <property type="evidence" value="ECO:0007669"/>
    <property type="project" value="UniProtKB-KW"/>
</dbReference>
<reference evidence="5 6" key="1">
    <citation type="submission" date="2018-11" db="EMBL/GenBank/DDBJ databases">
        <title>Genomic Encyclopedia of Type Strains, Phase IV (KMG-IV): sequencing the most valuable type-strain genomes for metagenomic binning, comparative biology and taxonomic classification.</title>
        <authorList>
            <person name="Goeker M."/>
        </authorList>
    </citation>
    <scope>NUCLEOTIDE SEQUENCE [LARGE SCALE GENOMIC DNA]</scope>
    <source>
        <strain evidence="5 6">DSM 5900</strain>
    </source>
</reference>
<dbReference type="RefSeq" id="WP_245978532.1">
    <property type="nucleotide sequence ID" value="NZ_AP019700.1"/>
</dbReference>
<keyword evidence="5" id="KW-0223">Dioxygenase</keyword>
<dbReference type="InterPro" id="IPR050411">
    <property type="entry name" value="AlphaKG_dependent_hydroxylases"/>
</dbReference>
<dbReference type="Proteomes" id="UP000278222">
    <property type="component" value="Unassembled WGS sequence"/>
</dbReference>
<evidence type="ECO:0000256" key="1">
    <source>
        <dbReference type="ARBA" id="ARBA00001954"/>
    </source>
</evidence>
<name>A0A3N1KX49_9PROT</name>
<evidence type="ECO:0000313" key="6">
    <source>
        <dbReference type="Proteomes" id="UP000278222"/>
    </source>
</evidence>
<evidence type="ECO:0000313" key="5">
    <source>
        <dbReference type="EMBL" id="ROP83349.1"/>
    </source>
</evidence>
<dbReference type="InterPro" id="IPR003819">
    <property type="entry name" value="TauD/TfdA-like"/>
</dbReference>
<evidence type="ECO:0000256" key="2">
    <source>
        <dbReference type="ARBA" id="ARBA00023002"/>
    </source>
</evidence>
<dbReference type="GO" id="GO:0016706">
    <property type="term" value="F:2-oxoglutarate-dependent dioxygenase activity"/>
    <property type="evidence" value="ECO:0007669"/>
    <property type="project" value="UniProtKB-ARBA"/>
</dbReference>
<dbReference type="Gene3D" id="3.60.130.10">
    <property type="entry name" value="Clavaminate synthase-like"/>
    <property type="match status" value="1"/>
</dbReference>
<keyword evidence="6" id="KW-1185">Reference proteome</keyword>
<dbReference type="PANTHER" id="PTHR10696">
    <property type="entry name" value="GAMMA-BUTYROBETAINE HYDROXYLASE-RELATED"/>
    <property type="match status" value="1"/>
</dbReference>
<keyword evidence="3" id="KW-0045">Antibiotic biosynthesis</keyword>
<sequence>MSDIAANDPAADLPPAQAGAAAWYGPDLARQGSRWVVELDPAEIAEVDAAARRLAAAGADIAAMEREDFPLPRLAPRLAGVLAEVLDGRGFAVLRGLPVDRWTMREAATAFFGIGTHLGRARSQNARGHVLGHVRDLGLRSDDPSVRIYQTSERQTYHTDSCDVVALLCLRTARAGGLSTLVSSSTIFNEMRRRRPDLLRLLMQPIATDRRGEVPAGGKPFFLIPVFSWHQGHLTAIYQRQYVDSAQRFADAPRLTPAHVDALDLFDALANDPALNLHMEFRPGDVQLVHNHTLLHDRTAFDDWPDPDRRRHLLRLWLACPGARPLPDVFADRYGSVAIGDRGGVVVPGMRLNAPLEAV</sequence>
<evidence type="ECO:0000256" key="3">
    <source>
        <dbReference type="ARBA" id="ARBA00023194"/>
    </source>
</evidence>
<accession>A0A3N1KX49</accession>
<evidence type="ECO:0000259" key="4">
    <source>
        <dbReference type="Pfam" id="PF02668"/>
    </source>
</evidence>
<proteinExistence type="predicted"/>